<keyword evidence="3" id="KW-1185">Reference proteome</keyword>
<reference evidence="2" key="1">
    <citation type="submission" date="2020-08" db="EMBL/GenBank/DDBJ databases">
        <title>Genome public.</title>
        <authorList>
            <person name="Liu C."/>
            <person name="Sun Q."/>
        </authorList>
    </citation>
    <scope>NUCLEOTIDE SEQUENCE</scope>
    <source>
        <strain evidence="2">NSJ-12</strain>
    </source>
</reference>
<dbReference type="EMBL" id="JACRSY010000008">
    <property type="protein sequence ID" value="MBC8579124.1"/>
    <property type="molecule type" value="Genomic_DNA"/>
</dbReference>
<sequence>MEFITLIESVGFNLALIIGLCYYVAKMQKENREDWQRREDNFLATLAEQTDVNKKLLETNATLTYGIIPRLENIEEKLENI</sequence>
<protein>
    <submittedName>
        <fullName evidence="2">Uncharacterized protein</fullName>
    </submittedName>
</protein>
<dbReference type="RefSeq" id="WP_249332279.1">
    <property type="nucleotide sequence ID" value="NZ_JACRSY010000008.1"/>
</dbReference>
<keyword evidence="1" id="KW-1133">Transmembrane helix</keyword>
<comment type="caution">
    <text evidence="2">The sequence shown here is derived from an EMBL/GenBank/DDBJ whole genome shotgun (WGS) entry which is preliminary data.</text>
</comment>
<proteinExistence type="predicted"/>
<dbReference type="Proteomes" id="UP000655830">
    <property type="component" value="Unassembled WGS sequence"/>
</dbReference>
<gene>
    <name evidence="2" type="ORF">H8718_06185</name>
</gene>
<keyword evidence="1" id="KW-0472">Membrane</keyword>
<evidence type="ECO:0000256" key="1">
    <source>
        <dbReference type="SAM" id="Phobius"/>
    </source>
</evidence>
<accession>A0A926EF25</accession>
<name>A0A926EF25_9FIRM</name>
<feature type="transmembrane region" description="Helical" evidence="1">
    <location>
        <begin position="6"/>
        <end position="25"/>
    </location>
</feature>
<organism evidence="2 3">
    <name type="scientific">Zhenhengia yiwuensis</name>
    <dbReference type="NCBI Taxonomy" id="2763666"/>
    <lineage>
        <taxon>Bacteria</taxon>
        <taxon>Bacillati</taxon>
        <taxon>Bacillota</taxon>
        <taxon>Clostridia</taxon>
        <taxon>Lachnospirales</taxon>
        <taxon>Lachnospiraceae</taxon>
        <taxon>Zhenhengia</taxon>
    </lineage>
</organism>
<evidence type="ECO:0000313" key="3">
    <source>
        <dbReference type="Proteomes" id="UP000655830"/>
    </source>
</evidence>
<dbReference type="AlphaFoldDB" id="A0A926EF25"/>
<evidence type="ECO:0000313" key="2">
    <source>
        <dbReference type="EMBL" id="MBC8579124.1"/>
    </source>
</evidence>
<keyword evidence="1" id="KW-0812">Transmembrane</keyword>